<keyword evidence="2" id="KW-1185">Reference proteome</keyword>
<name>A0A7W8MTI2_9BACT</name>
<proteinExistence type="predicted"/>
<evidence type="ECO:0000313" key="1">
    <source>
        <dbReference type="EMBL" id="MBB5319482.1"/>
    </source>
</evidence>
<evidence type="ECO:0000313" key="2">
    <source>
        <dbReference type="Proteomes" id="UP000568106"/>
    </source>
</evidence>
<reference evidence="1" key="1">
    <citation type="submission" date="2020-08" db="EMBL/GenBank/DDBJ databases">
        <title>Genomic Encyclopedia of Type Strains, Phase IV (KMG-V): Genome sequencing to study the core and pangenomes of soil and plant-associated prokaryotes.</title>
        <authorList>
            <person name="Whitman W."/>
        </authorList>
    </citation>
    <scope>NUCLEOTIDE SEQUENCE [LARGE SCALE GENOMIC DNA]</scope>
    <source>
        <strain evidence="1">M8UP27</strain>
    </source>
</reference>
<accession>A0A7W8MTI2</accession>
<sequence>MCGRYYRTFDKQKIAEALRAQATGDPLAYAPGYNIAPTTTQPVLRQERETFGRELVPMRWGLVGFGTGRGPGEQLPLATPASSATLHYSHEWLLRVAQVR</sequence>
<dbReference type="Pfam" id="PF02586">
    <property type="entry name" value="SRAP"/>
    <property type="match status" value="1"/>
</dbReference>
<dbReference type="GO" id="GO:0106300">
    <property type="term" value="P:protein-DNA covalent cross-linking repair"/>
    <property type="evidence" value="ECO:0007669"/>
    <property type="project" value="InterPro"/>
</dbReference>
<dbReference type="GO" id="GO:0003697">
    <property type="term" value="F:single-stranded DNA binding"/>
    <property type="evidence" value="ECO:0007669"/>
    <property type="project" value="InterPro"/>
</dbReference>
<comment type="caution">
    <text evidence="1">The sequence shown here is derived from an EMBL/GenBank/DDBJ whole genome shotgun (WGS) entry which is preliminary data.</text>
</comment>
<gene>
    <name evidence="1" type="ORF">HDF09_004191</name>
</gene>
<protein>
    <submittedName>
        <fullName evidence="1">SOS response-associated peptidase YedK</fullName>
    </submittedName>
</protein>
<organism evidence="1 2">
    <name type="scientific">Tunturiibacter empetritectus</name>
    <dbReference type="NCBI Taxonomy" id="3069691"/>
    <lineage>
        <taxon>Bacteria</taxon>
        <taxon>Pseudomonadati</taxon>
        <taxon>Acidobacteriota</taxon>
        <taxon>Terriglobia</taxon>
        <taxon>Terriglobales</taxon>
        <taxon>Acidobacteriaceae</taxon>
        <taxon>Tunturiibacter</taxon>
    </lineage>
</organism>
<dbReference type="SUPFAM" id="SSF143081">
    <property type="entry name" value="BB1717-like"/>
    <property type="match status" value="1"/>
</dbReference>
<dbReference type="EMBL" id="JACHDY010000009">
    <property type="protein sequence ID" value="MBB5319482.1"/>
    <property type="molecule type" value="Genomic_DNA"/>
</dbReference>
<dbReference type="InterPro" id="IPR003738">
    <property type="entry name" value="SRAP"/>
</dbReference>
<dbReference type="Proteomes" id="UP000568106">
    <property type="component" value="Unassembled WGS sequence"/>
</dbReference>
<dbReference type="Gene3D" id="3.90.1680.10">
    <property type="entry name" value="SOS response associated peptidase-like"/>
    <property type="match status" value="1"/>
</dbReference>
<dbReference type="InterPro" id="IPR036590">
    <property type="entry name" value="SRAP-like"/>
</dbReference>
<dbReference type="AlphaFoldDB" id="A0A7W8MTI2"/>